<dbReference type="InterPro" id="IPR026444">
    <property type="entry name" value="Secre_tail"/>
</dbReference>
<proteinExistence type="predicted"/>
<dbReference type="SUPFAM" id="SSF52058">
    <property type="entry name" value="L domain-like"/>
    <property type="match status" value="1"/>
</dbReference>
<keyword evidence="1 2" id="KW-0732">Signal</keyword>
<evidence type="ECO:0000313" key="4">
    <source>
        <dbReference type="EMBL" id="RED46341.1"/>
    </source>
</evidence>
<dbReference type="EMBL" id="QRDV01000001">
    <property type="protein sequence ID" value="RED46341.1"/>
    <property type="molecule type" value="Genomic_DNA"/>
</dbReference>
<evidence type="ECO:0000259" key="3">
    <source>
        <dbReference type="Pfam" id="PF18962"/>
    </source>
</evidence>
<feature type="signal peptide" evidence="2">
    <location>
        <begin position="1"/>
        <end position="22"/>
    </location>
</feature>
<dbReference type="AlphaFoldDB" id="A0A3D9HAX4"/>
<reference evidence="4 5" key="1">
    <citation type="submission" date="2018-07" db="EMBL/GenBank/DDBJ databases">
        <title>Genomic Encyclopedia of Type Strains, Phase III (KMG-III): the genomes of soil and plant-associated and newly described type strains.</title>
        <authorList>
            <person name="Whitman W."/>
        </authorList>
    </citation>
    <scope>NUCLEOTIDE SEQUENCE [LARGE SCALE GENOMIC DNA]</scope>
    <source>
        <strain evidence="4 5">CECT 7946</strain>
    </source>
</reference>
<protein>
    <submittedName>
        <fullName evidence="4">Putative secreted protein (Por secretion system target)</fullName>
    </submittedName>
</protein>
<name>A0A3D9HAX4_9FLAO</name>
<dbReference type="RefSeq" id="WP_115815482.1">
    <property type="nucleotide sequence ID" value="NZ_QRDV01000001.1"/>
</dbReference>
<evidence type="ECO:0000256" key="2">
    <source>
        <dbReference type="SAM" id="SignalP"/>
    </source>
</evidence>
<dbReference type="Pfam" id="PF18962">
    <property type="entry name" value="Por_Secre_tail"/>
    <property type="match status" value="1"/>
</dbReference>
<keyword evidence="5" id="KW-1185">Reference proteome</keyword>
<organism evidence="4 5">
    <name type="scientific">Winogradskyella eximia</name>
    <dbReference type="NCBI Taxonomy" id="262006"/>
    <lineage>
        <taxon>Bacteria</taxon>
        <taxon>Pseudomonadati</taxon>
        <taxon>Bacteroidota</taxon>
        <taxon>Flavobacteriia</taxon>
        <taxon>Flavobacteriales</taxon>
        <taxon>Flavobacteriaceae</taxon>
        <taxon>Winogradskyella</taxon>
    </lineage>
</organism>
<evidence type="ECO:0000313" key="5">
    <source>
        <dbReference type="Proteomes" id="UP000256980"/>
    </source>
</evidence>
<sequence>MKTKLLYLSFVISVLFLNYSNAQQTFVPDDVLEQYLIDQGYDTVLDDYVLTNNIINITEIDLGAKGVSDLTGIEDFTALLTLDISENTLLNSLNINSNTALINLNAWNTSISNINLNNNTALEYLNIYNTLITDLDVSNNTSLDYISIASTSINQLNITNNTLLHYLNVSNTNLTNLDVTNSASLDFLLANNTPNLGCITVLDEIAATAGTGIYEDWEKDETTYYSESCNLSNSDFKTTEIYVGPNPIKDELHIVLNNNDVLKEVRLFDISGKQIIKSTNTTVFTNHLASGIYLVKITTNRGEFNLKLVKA</sequence>
<feature type="domain" description="Secretion system C-terminal sorting" evidence="3">
    <location>
        <begin position="245"/>
        <end position="307"/>
    </location>
</feature>
<dbReference type="Gene3D" id="3.80.10.10">
    <property type="entry name" value="Ribonuclease Inhibitor"/>
    <property type="match status" value="1"/>
</dbReference>
<evidence type="ECO:0000256" key="1">
    <source>
        <dbReference type="ARBA" id="ARBA00022729"/>
    </source>
</evidence>
<dbReference type="NCBIfam" id="TIGR04183">
    <property type="entry name" value="Por_Secre_tail"/>
    <property type="match status" value="1"/>
</dbReference>
<accession>A0A3D9HAX4</accession>
<gene>
    <name evidence="4" type="ORF">DFQ10_101110</name>
</gene>
<feature type="chain" id="PRO_5017744836" evidence="2">
    <location>
        <begin position="23"/>
        <end position="311"/>
    </location>
</feature>
<comment type="caution">
    <text evidence="4">The sequence shown here is derived from an EMBL/GenBank/DDBJ whole genome shotgun (WGS) entry which is preliminary data.</text>
</comment>
<dbReference type="Proteomes" id="UP000256980">
    <property type="component" value="Unassembled WGS sequence"/>
</dbReference>
<dbReference type="OrthoDB" id="3179827at2"/>
<dbReference type="InterPro" id="IPR032675">
    <property type="entry name" value="LRR_dom_sf"/>
</dbReference>